<evidence type="ECO:0000256" key="3">
    <source>
        <dbReference type="ARBA" id="ARBA00012438"/>
    </source>
</evidence>
<dbReference type="CDD" id="cd00075">
    <property type="entry name" value="HATPase"/>
    <property type="match status" value="1"/>
</dbReference>
<dbReference type="Pfam" id="PF00512">
    <property type="entry name" value="HisKA"/>
    <property type="match status" value="1"/>
</dbReference>
<comment type="subcellular location">
    <subcellularLocation>
        <location evidence="2">Cell membrane</location>
        <topology evidence="2">Multi-pass membrane protein</topology>
    </subcellularLocation>
</comment>
<dbReference type="GO" id="GO:0007234">
    <property type="term" value="P:osmosensory signaling via phosphorelay pathway"/>
    <property type="evidence" value="ECO:0007669"/>
    <property type="project" value="TreeGrafter"/>
</dbReference>
<keyword evidence="10" id="KW-0902">Two-component regulatory system</keyword>
<keyword evidence="12" id="KW-1133">Transmembrane helix</keyword>
<keyword evidence="9" id="KW-0067">ATP-binding</keyword>
<protein>
    <recommendedName>
        <fullName evidence="3">histidine kinase</fullName>
        <ecNumber evidence="3">2.7.13.3</ecNumber>
    </recommendedName>
</protein>
<evidence type="ECO:0000313" key="16">
    <source>
        <dbReference type="EMBL" id="ASS97167.1"/>
    </source>
</evidence>
<organism evidence="15 17">
    <name type="scientific">Peribacillus simplex NBRC 15720 = DSM 1321</name>
    <dbReference type="NCBI Taxonomy" id="1349754"/>
    <lineage>
        <taxon>Bacteria</taxon>
        <taxon>Bacillati</taxon>
        <taxon>Bacillota</taxon>
        <taxon>Bacilli</taxon>
        <taxon>Bacillales</taxon>
        <taxon>Bacillaceae</taxon>
        <taxon>Peribacillus</taxon>
    </lineage>
</organism>
<evidence type="ECO:0000256" key="2">
    <source>
        <dbReference type="ARBA" id="ARBA00004651"/>
    </source>
</evidence>
<dbReference type="CDD" id="cd06225">
    <property type="entry name" value="HAMP"/>
    <property type="match status" value="1"/>
</dbReference>
<evidence type="ECO:0000313" key="15">
    <source>
        <dbReference type="EMBL" id="ASS92512.1"/>
    </source>
</evidence>
<dbReference type="PANTHER" id="PTHR42878:SF3">
    <property type="entry name" value="HISTIDINE PROTEIN KINASE SAES"/>
    <property type="match status" value="1"/>
</dbReference>
<evidence type="ECO:0000256" key="7">
    <source>
        <dbReference type="ARBA" id="ARBA00022741"/>
    </source>
</evidence>
<dbReference type="GeneID" id="56476383"/>
<dbReference type="InterPro" id="IPR005467">
    <property type="entry name" value="His_kinase_dom"/>
</dbReference>
<evidence type="ECO:0000256" key="10">
    <source>
        <dbReference type="ARBA" id="ARBA00023012"/>
    </source>
</evidence>
<dbReference type="GO" id="GO:0030295">
    <property type="term" value="F:protein kinase activator activity"/>
    <property type="evidence" value="ECO:0007669"/>
    <property type="project" value="TreeGrafter"/>
</dbReference>
<dbReference type="GO" id="GO:0005524">
    <property type="term" value="F:ATP binding"/>
    <property type="evidence" value="ECO:0007669"/>
    <property type="project" value="UniProtKB-KW"/>
</dbReference>
<evidence type="ECO:0000313" key="17">
    <source>
        <dbReference type="Proteomes" id="UP000214618"/>
    </source>
</evidence>
<evidence type="ECO:0000256" key="9">
    <source>
        <dbReference type="ARBA" id="ARBA00022840"/>
    </source>
</evidence>
<dbReference type="EMBL" id="CP017704">
    <property type="protein sequence ID" value="ASS97167.1"/>
    <property type="molecule type" value="Genomic_DNA"/>
</dbReference>
<dbReference type="RefSeq" id="WP_063236025.1">
    <property type="nucleotide sequence ID" value="NZ_BCVO01000035.1"/>
</dbReference>
<dbReference type="Gene3D" id="6.10.340.10">
    <property type="match status" value="1"/>
</dbReference>
<dbReference type="GO" id="GO:0000156">
    <property type="term" value="F:phosphorelay response regulator activity"/>
    <property type="evidence" value="ECO:0007669"/>
    <property type="project" value="TreeGrafter"/>
</dbReference>
<keyword evidence="8 15" id="KW-0418">Kinase</keyword>
<dbReference type="GO" id="GO:0000155">
    <property type="term" value="F:phosphorelay sensor kinase activity"/>
    <property type="evidence" value="ECO:0007669"/>
    <property type="project" value="InterPro"/>
</dbReference>
<keyword evidence="5" id="KW-0597">Phosphoprotein</keyword>
<dbReference type="SUPFAM" id="SSF55874">
    <property type="entry name" value="ATPase domain of HSP90 chaperone/DNA topoisomerase II/histidine kinase"/>
    <property type="match status" value="1"/>
</dbReference>
<dbReference type="Pfam" id="PF02518">
    <property type="entry name" value="HATPase_c"/>
    <property type="match status" value="1"/>
</dbReference>
<dbReference type="Gene3D" id="3.30.565.10">
    <property type="entry name" value="Histidine kinase-like ATPase, C-terminal domain"/>
    <property type="match status" value="1"/>
</dbReference>
<dbReference type="Gene3D" id="1.10.287.130">
    <property type="match status" value="1"/>
</dbReference>
<comment type="catalytic activity">
    <reaction evidence="1">
        <text>ATP + protein L-histidine = ADP + protein N-phospho-L-histidine.</text>
        <dbReference type="EC" id="2.7.13.3"/>
    </reaction>
</comment>
<keyword evidence="12" id="KW-0812">Transmembrane</keyword>
<dbReference type="InterPro" id="IPR003594">
    <property type="entry name" value="HATPase_dom"/>
</dbReference>
<feature type="domain" description="Histidine kinase" evidence="13">
    <location>
        <begin position="250"/>
        <end position="442"/>
    </location>
</feature>
<evidence type="ECO:0000256" key="4">
    <source>
        <dbReference type="ARBA" id="ARBA00022475"/>
    </source>
</evidence>
<evidence type="ECO:0000256" key="11">
    <source>
        <dbReference type="ARBA" id="ARBA00023136"/>
    </source>
</evidence>
<dbReference type="Proteomes" id="UP000214618">
    <property type="component" value="Chromosome"/>
</dbReference>
<feature type="transmembrane region" description="Helical" evidence="12">
    <location>
        <begin position="12"/>
        <end position="31"/>
    </location>
</feature>
<evidence type="ECO:0000256" key="12">
    <source>
        <dbReference type="SAM" id="Phobius"/>
    </source>
</evidence>
<dbReference type="SMART" id="SM00387">
    <property type="entry name" value="HATPase_c"/>
    <property type="match status" value="1"/>
</dbReference>
<dbReference type="EC" id="2.7.13.3" evidence="3"/>
<evidence type="ECO:0000256" key="8">
    <source>
        <dbReference type="ARBA" id="ARBA00022777"/>
    </source>
</evidence>
<dbReference type="Pfam" id="PF00672">
    <property type="entry name" value="HAMP"/>
    <property type="match status" value="1"/>
</dbReference>
<evidence type="ECO:0000259" key="13">
    <source>
        <dbReference type="PROSITE" id="PS50109"/>
    </source>
</evidence>
<keyword evidence="6" id="KW-0808">Transferase</keyword>
<feature type="transmembrane region" description="Helical" evidence="12">
    <location>
        <begin position="163"/>
        <end position="182"/>
    </location>
</feature>
<dbReference type="GO" id="GO:0005886">
    <property type="term" value="C:plasma membrane"/>
    <property type="evidence" value="ECO:0007669"/>
    <property type="project" value="UniProtKB-SubCell"/>
</dbReference>
<feature type="domain" description="HAMP" evidence="14">
    <location>
        <begin position="184"/>
        <end position="235"/>
    </location>
</feature>
<dbReference type="SMART" id="SM00304">
    <property type="entry name" value="HAMP"/>
    <property type="match status" value="1"/>
</dbReference>
<dbReference type="CDD" id="cd00082">
    <property type="entry name" value="HisKA"/>
    <property type="match status" value="1"/>
</dbReference>
<dbReference type="PROSITE" id="PS50885">
    <property type="entry name" value="HAMP"/>
    <property type="match status" value="1"/>
</dbReference>
<sequence length="463" mass="53922">MNKLGRKLSLSISLAVIVIFSITILLTQYFLPKYYLHKTKERLEQVSNEIKKMDKTTFIHSKETIENKYGITIVYEPINSNVDELNEVVFRQLYKKRITLNKFWITEETLQKLAEGKKVNKIYDQGKLKSSFFASFMQRDDMLVLVGNSIVHFSDTAKIVNEFNLYMLLFSIILIIALVWILSKKITTPLKELKDVSKDISELKFETVHIKTNDEIEELANSINLMSDKLNKAHQDLKRKNVNLKIVMSDLTHELKTPLSLIKAYCVGIKDGLDDGTYIDTIIKQTDNISKVIEDLLNFSKIERDEIEKTTFDLIDLFHSCLVKHKIEIETKEIDVRISNSHLHQLFVWADKEKIEIVFNNLISNAIKYTEDHKIEIEFEDLEQEIVFQIKNGTNVQQTEKIEKIWEPFYVLEASRNKKASGTGLGLAIVKSILIRHHFKHGASIFNNQIQFYICFQKNPFNH</sequence>
<gene>
    <name evidence="15" type="ORF">BS1321_00075</name>
    <name evidence="16" type="ORF">BS1321_26670</name>
</gene>
<dbReference type="PROSITE" id="PS50109">
    <property type="entry name" value="HIS_KIN"/>
    <property type="match status" value="1"/>
</dbReference>
<keyword evidence="4" id="KW-1003">Cell membrane</keyword>
<evidence type="ECO:0000259" key="14">
    <source>
        <dbReference type="PROSITE" id="PS50885"/>
    </source>
</evidence>
<keyword evidence="7" id="KW-0547">Nucleotide-binding</keyword>
<reference evidence="15 17" key="1">
    <citation type="submission" date="2016-10" db="EMBL/GenBank/DDBJ databases">
        <title>The whole genome sequencing and assembly of Bacillus simplex DSM 1321 strain.</title>
        <authorList>
            <person name="Park M.-K."/>
            <person name="Lee Y.-J."/>
            <person name="Yi H."/>
            <person name="Bahn Y.-S."/>
            <person name="Kim J.F."/>
            <person name="Lee D.-W."/>
        </authorList>
    </citation>
    <scope>NUCLEOTIDE SEQUENCE [LARGE SCALE GENOMIC DNA]</scope>
    <source>
        <strain evidence="15 17">DSM 1321</strain>
    </source>
</reference>
<dbReference type="SMART" id="SM00388">
    <property type="entry name" value="HisKA"/>
    <property type="match status" value="1"/>
</dbReference>
<dbReference type="SUPFAM" id="SSF158472">
    <property type="entry name" value="HAMP domain-like"/>
    <property type="match status" value="1"/>
</dbReference>
<dbReference type="InterPro" id="IPR036890">
    <property type="entry name" value="HATPase_C_sf"/>
</dbReference>
<keyword evidence="11 12" id="KW-0472">Membrane</keyword>
<dbReference type="InterPro" id="IPR003661">
    <property type="entry name" value="HisK_dim/P_dom"/>
</dbReference>
<dbReference type="InterPro" id="IPR050351">
    <property type="entry name" value="BphY/WalK/GraS-like"/>
</dbReference>
<proteinExistence type="predicted"/>
<dbReference type="AlphaFoldDB" id="A0A223EB90"/>
<dbReference type="PANTHER" id="PTHR42878">
    <property type="entry name" value="TWO-COMPONENT HISTIDINE KINASE"/>
    <property type="match status" value="1"/>
</dbReference>
<dbReference type="OrthoDB" id="9762826at2"/>
<name>A0A223EB90_9BACI</name>
<evidence type="ECO:0000256" key="6">
    <source>
        <dbReference type="ARBA" id="ARBA00022679"/>
    </source>
</evidence>
<dbReference type="SUPFAM" id="SSF47384">
    <property type="entry name" value="Homodimeric domain of signal transducing histidine kinase"/>
    <property type="match status" value="1"/>
</dbReference>
<evidence type="ECO:0000256" key="5">
    <source>
        <dbReference type="ARBA" id="ARBA00022553"/>
    </source>
</evidence>
<evidence type="ECO:0000256" key="1">
    <source>
        <dbReference type="ARBA" id="ARBA00000085"/>
    </source>
</evidence>
<dbReference type="EMBL" id="CP017704">
    <property type="protein sequence ID" value="ASS92512.1"/>
    <property type="molecule type" value="Genomic_DNA"/>
</dbReference>
<dbReference type="InterPro" id="IPR036097">
    <property type="entry name" value="HisK_dim/P_sf"/>
</dbReference>
<accession>A0A223EB90</accession>
<dbReference type="InterPro" id="IPR003660">
    <property type="entry name" value="HAMP_dom"/>
</dbReference>